<dbReference type="GO" id="GO:0004497">
    <property type="term" value="F:monooxygenase activity"/>
    <property type="evidence" value="ECO:0007669"/>
    <property type="project" value="UniProtKB-KW"/>
</dbReference>
<dbReference type="InterPro" id="IPR036188">
    <property type="entry name" value="FAD/NAD-bd_sf"/>
</dbReference>
<reference evidence="8" key="1">
    <citation type="journal article" date="2019" name="Int. J. Syst. Evol. Microbiol.">
        <title>The Global Catalogue of Microorganisms (GCM) 10K type strain sequencing project: providing services to taxonomists for standard genome sequencing and annotation.</title>
        <authorList>
            <consortium name="The Broad Institute Genomics Platform"/>
            <consortium name="The Broad Institute Genome Sequencing Center for Infectious Disease"/>
            <person name="Wu L."/>
            <person name="Ma J."/>
        </authorList>
    </citation>
    <scope>NUCLEOTIDE SEQUENCE [LARGE SCALE GENOMIC DNA]</scope>
    <source>
        <strain evidence="8">CGMCC 1.15809</strain>
    </source>
</reference>
<sequence length="549" mass="58282">MELNNVKDVPSTTPATPPDTSAAAGAAAPPAPAAAPGRPAAEGSGGQVDVLIAGAGPTGLALAIDLTRRGLRALVVERQQALSPGARGTGHQPRSLEVYDDLGLLDAVRAAGGPYPEIGIWRDGRIAKSFAAIARYDPTPATPYANILMVPLFRAVELFHDRLRELGGEVRLGTELTTFAQDTEGVTATLRGPGGASQPVRARYLVAADGGRSTVRRALGITMSGPSLEEGAALLADLRVEGLDRDHWHRWVLPDGRGMVMMLPLARTDLFQAFVMSLDETPDPSEEGARAALARHTHLVPEQIREVLWTSVYRPRAARADAFRAGRVFLAGDAAHIHSPAGGQGLNTGVQDAYNLGWKLGQVIRHGAPDTLLDTYEAERLPIADHILDTSTRLHRDRNWRRGRDLHQLGIGYREGPLAQELRPHVPEGAPHAGDRAPDAPCTAPDGTPVRLFDLLRGPHFTLLALGDAALDAAALPAGPEQLRLVRAGGPAPDLLDTHGHLRDAYGPDSALYLIRPDGYIAWAAPAEGAAGRAAKALRAFFGEEAPGR</sequence>
<dbReference type="Pfam" id="PF21274">
    <property type="entry name" value="Rng_hyd_C"/>
    <property type="match status" value="1"/>
</dbReference>
<evidence type="ECO:0000313" key="7">
    <source>
        <dbReference type="EMBL" id="MFC5893514.1"/>
    </source>
</evidence>
<evidence type="ECO:0000256" key="1">
    <source>
        <dbReference type="ARBA" id="ARBA00001974"/>
    </source>
</evidence>
<keyword evidence="8" id="KW-1185">Reference proteome</keyword>
<dbReference type="RefSeq" id="WP_345079816.1">
    <property type="nucleotide sequence ID" value="NZ_BAAAWG010000004.1"/>
</dbReference>
<evidence type="ECO:0000256" key="3">
    <source>
        <dbReference type="ARBA" id="ARBA00022630"/>
    </source>
</evidence>
<feature type="region of interest" description="Disordered" evidence="5">
    <location>
        <begin position="1"/>
        <end position="44"/>
    </location>
</feature>
<keyword evidence="3" id="KW-0285">Flavoprotein</keyword>
<dbReference type="Pfam" id="PF01494">
    <property type="entry name" value="FAD_binding_3"/>
    <property type="match status" value="1"/>
</dbReference>
<feature type="domain" description="FAD-binding" evidence="6">
    <location>
        <begin position="48"/>
        <end position="390"/>
    </location>
</feature>
<keyword evidence="7" id="KW-0560">Oxidoreductase</keyword>
<evidence type="ECO:0000256" key="5">
    <source>
        <dbReference type="SAM" id="MobiDB-lite"/>
    </source>
</evidence>
<dbReference type="Gene3D" id="3.30.70.2450">
    <property type="match status" value="1"/>
</dbReference>
<dbReference type="SUPFAM" id="SSF51905">
    <property type="entry name" value="FAD/NAD(P)-binding domain"/>
    <property type="match status" value="1"/>
</dbReference>
<dbReference type="Proteomes" id="UP001596241">
    <property type="component" value="Unassembled WGS sequence"/>
</dbReference>
<feature type="compositionally biased region" description="Low complexity" evidence="5">
    <location>
        <begin position="10"/>
        <end position="42"/>
    </location>
</feature>
<accession>A0ABW1FKP6</accession>
<keyword evidence="7" id="KW-0503">Monooxygenase</keyword>
<dbReference type="InterPro" id="IPR002938">
    <property type="entry name" value="FAD-bd"/>
</dbReference>
<dbReference type="Gene3D" id="3.40.30.120">
    <property type="match status" value="1"/>
</dbReference>
<protein>
    <submittedName>
        <fullName evidence="7">FAD-dependent monooxygenase</fullName>
    </submittedName>
</protein>
<evidence type="ECO:0000256" key="4">
    <source>
        <dbReference type="ARBA" id="ARBA00022827"/>
    </source>
</evidence>
<evidence type="ECO:0000259" key="6">
    <source>
        <dbReference type="Pfam" id="PF01494"/>
    </source>
</evidence>
<dbReference type="EMBL" id="JBHSPW010000004">
    <property type="protein sequence ID" value="MFC5893514.1"/>
    <property type="molecule type" value="Genomic_DNA"/>
</dbReference>
<comment type="cofactor">
    <cofactor evidence="1">
        <name>FAD</name>
        <dbReference type="ChEBI" id="CHEBI:57692"/>
    </cofactor>
</comment>
<dbReference type="PANTHER" id="PTHR43004:SF19">
    <property type="entry name" value="BINDING MONOOXYGENASE, PUTATIVE (JCVI)-RELATED"/>
    <property type="match status" value="1"/>
</dbReference>
<dbReference type="SUPFAM" id="SSF52833">
    <property type="entry name" value="Thioredoxin-like"/>
    <property type="match status" value="1"/>
</dbReference>
<organism evidence="7 8">
    <name type="scientific">Streptomyces ramulosus</name>
    <dbReference type="NCBI Taxonomy" id="47762"/>
    <lineage>
        <taxon>Bacteria</taxon>
        <taxon>Bacillati</taxon>
        <taxon>Actinomycetota</taxon>
        <taxon>Actinomycetes</taxon>
        <taxon>Kitasatosporales</taxon>
        <taxon>Streptomycetaceae</taxon>
        <taxon>Streptomyces</taxon>
    </lineage>
</organism>
<name>A0ABW1FKP6_9ACTN</name>
<dbReference type="NCBIfam" id="NF004832">
    <property type="entry name" value="PRK06184.1"/>
    <property type="match status" value="1"/>
</dbReference>
<comment type="similarity">
    <text evidence="2">Belongs to the PheA/TfdB FAD monooxygenase family.</text>
</comment>
<evidence type="ECO:0000313" key="8">
    <source>
        <dbReference type="Proteomes" id="UP001596241"/>
    </source>
</evidence>
<dbReference type="PRINTS" id="PR00420">
    <property type="entry name" value="RNGMNOXGNASE"/>
</dbReference>
<gene>
    <name evidence="7" type="ORF">ACFP3M_11865</name>
</gene>
<evidence type="ECO:0000256" key="2">
    <source>
        <dbReference type="ARBA" id="ARBA00007801"/>
    </source>
</evidence>
<comment type="caution">
    <text evidence="7">The sequence shown here is derived from an EMBL/GenBank/DDBJ whole genome shotgun (WGS) entry which is preliminary data.</text>
</comment>
<dbReference type="Gene3D" id="3.50.50.60">
    <property type="entry name" value="FAD/NAD(P)-binding domain"/>
    <property type="match status" value="1"/>
</dbReference>
<dbReference type="InterPro" id="IPR036249">
    <property type="entry name" value="Thioredoxin-like_sf"/>
</dbReference>
<proteinExistence type="inferred from homology"/>
<dbReference type="PANTHER" id="PTHR43004">
    <property type="entry name" value="TRK SYSTEM POTASSIUM UPTAKE PROTEIN"/>
    <property type="match status" value="1"/>
</dbReference>
<dbReference type="InterPro" id="IPR050641">
    <property type="entry name" value="RIFMO-like"/>
</dbReference>
<keyword evidence="4" id="KW-0274">FAD</keyword>